<dbReference type="InterPro" id="IPR023393">
    <property type="entry name" value="START-like_dom_sf"/>
</dbReference>
<dbReference type="OrthoDB" id="9810827at2"/>
<keyword evidence="1" id="KW-1133">Transmembrane helix</keyword>
<dbReference type="RefSeq" id="WP_147824251.1">
    <property type="nucleotide sequence ID" value="NZ_BAAARG010000001.1"/>
</dbReference>
<accession>A0A5C8HMS9</accession>
<evidence type="ECO:0000313" key="2">
    <source>
        <dbReference type="EMBL" id="TXK05440.1"/>
    </source>
</evidence>
<dbReference type="AlphaFoldDB" id="A0A5C8HMS9"/>
<dbReference type="EMBL" id="VRSW01000001">
    <property type="protein sequence ID" value="TXK05440.1"/>
    <property type="molecule type" value="Genomic_DNA"/>
</dbReference>
<evidence type="ECO:0000313" key="3">
    <source>
        <dbReference type="Proteomes" id="UP000321196"/>
    </source>
</evidence>
<dbReference type="Pfam" id="PF10604">
    <property type="entry name" value="Polyketide_cyc2"/>
    <property type="match status" value="1"/>
</dbReference>
<gene>
    <name evidence="2" type="ORF">FVP60_00045</name>
</gene>
<dbReference type="SUPFAM" id="SSF55961">
    <property type="entry name" value="Bet v1-like"/>
    <property type="match status" value="1"/>
</dbReference>
<keyword evidence="1" id="KW-0472">Membrane</keyword>
<evidence type="ECO:0000256" key="1">
    <source>
        <dbReference type="SAM" id="Phobius"/>
    </source>
</evidence>
<keyword evidence="1" id="KW-0812">Transmembrane</keyword>
<organism evidence="2 3">
    <name type="scientific">Microbacterium mitrae</name>
    <dbReference type="NCBI Taxonomy" id="664640"/>
    <lineage>
        <taxon>Bacteria</taxon>
        <taxon>Bacillati</taxon>
        <taxon>Actinomycetota</taxon>
        <taxon>Actinomycetes</taxon>
        <taxon>Micrococcales</taxon>
        <taxon>Microbacteriaceae</taxon>
        <taxon>Microbacterium</taxon>
    </lineage>
</organism>
<name>A0A5C8HMS9_9MICO</name>
<feature type="transmembrane region" description="Helical" evidence="1">
    <location>
        <begin position="7"/>
        <end position="29"/>
    </location>
</feature>
<reference evidence="2 3" key="1">
    <citation type="submission" date="2019-08" db="EMBL/GenBank/DDBJ databases">
        <authorList>
            <person name="Dong K."/>
        </authorList>
    </citation>
    <scope>NUCLEOTIDE SEQUENCE [LARGE SCALE GENOMIC DNA]</scope>
    <source>
        <strain evidence="2 3">M4-8</strain>
    </source>
</reference>
<evidence type="ECO:0008006" key="4">
    <source>
        <dbReference type="Google" id="ProtNLM"/>
    </source>
</evidence>
<dbReference type="Proteomes" id="UP000321196">
    <property type="component" value="Unassembled WGS sequence"/>
</dbReference>
<dbReference type="Gene3D" id="3.30.530.20">
    <property type="match status" value="1"/>
</dbReference>
<dbReference type="InterPro" id="IPR019587">
    <property type="entry name" value="Polyketide_cyclase/dehydratase"/>
</dbReference>
<comment type="caution">
    <text evidence="2">The sequence shown here is derived from an EMBL/GenBank/DDBJ whole genome shotgun (WGS) entry which is preliminary data.</text>
</comment>
<protein>
    <recommendedName>
        <fullName evidence="4">SRPBCC family protein</fullName>
    </recommendedName>
</protein>
<proteinExistence type="predicted"/>
<feature type="transmembrane region" description="Helical" evidence="1">
    <location>
        <begin position="35"/>
        <end position="53"/>
    </location>
</feature>
<keyword evidence="3" id="KW-1185">Reference proteome</keyword>
<sequence>MDNGAIVYAFLFAPLIIGLVAGAAIAVMIAIPAAILGFNVMVGVVIRSVAAYLRRRKERVATANGADGPDPEASGGLRVAPKSQPMWDLPREILCAHTICMIVELSSARATTTHPPQAVFSRWADPATWAEWDPEVAWATCSSPVELGARGRLKPASGPASSFTVSAFEADRVFTNTAKLPGAKLVFEHHVAATEDGIEVAVQIRLDGPMAKVWSALMGAGLRDAAASSLDGLLAHLDRSRTWQS</sequence>